<keyword evidence="6" id="KW-1185">Reference proteome</keyword>
<dbReference type="PANTHER" id="PTHR11575">
    <property type="entry name" value="5'-NUCLEOTIDASE-RELATED"/>
    <property type="match status" value="1"/>
</dbReference>
<dbReference type="SUPFAM" id="SSF55816">
    <property type="entry name" value="5'-nucleotidase (syn. UDP-sugar hydrolase), C-terminal domain"/>
    <property type="match status" value="1"/>
</dbReference>
<dbReference type="Pfam" id="PF00149">
    <property type="entry name" value="Metallophos"/>
    <property type="match status" value="1"/>
</dbReference>
<keyword evidence="2" id="KW-0547">Nucleotide-binding</keyword>
<keyword evidence="1 2" id="KW-0732">Signal</keyword>
<dbReference type="PRINTS" id="PR01607">
    <property type="entry name" value="APYRASEFAMLY"/>
</dbReference>
<dbReference type="RefSeq" id="WP_075774979.1">
    <property type="nucleotide sequence ID" value="NZ_CP019437.1"/>
</dbReference>
<protein>
    <recommendedName>
        <fullName evidence="7">Bifunctional metallophosphatase/5'-nucleotidase</fullName>
    </recommendedName>
</protein>
<dbReference type="InterPro" id="IPR029052">
    <property type="entry name" value="Metallo-depent_PP-like"/>
</dbReference>
<comment type="similarity">
    <text evidence="2">Belongs to the 5'-nucleotidase family.</text>
</comment>
<evidence type="ECO:0000256" key="2">
    <source>
        <dbReference type="RuleBase" id="RU362119"/>
    </source>
</evidence>
<dbReference type="Gene3D" id="3.90.780.10">
    <property type="entry name" value="5'-Nucleotidase, C-terminal domain"/>
    <property type="match status" value="1"/>
</dbReference>
<dbReference type="Gene3D" id="3.60.21.10">
    <property type="match status" value="1"/>
</dbReference>
<feature type="signal peptide" evidence="2">
    <location>
        <begin position="1"/>
        <end position="22"/>
    </location>
</feature>
<evidence type="ECO:0000313" key="5">
    <source>
        <dbReference type="EMBL" id="AQS48415.1"/>
    </source>
</evidence>
<feature type="domain" description="Calcineurin-like phosphoesterase" evidence="3">
    <location>
        <begin position="34"/>
        <end position="231"/>
    </location>
</feature>
<reference evidence="5 6" key="1">
    <citation type="submission" date="2017-01" db="EMBL/GenBank/DDBJ databases">
        <title>The complete genome sequence of a sulfur-oxidizing marine bacterium Thioclava sp. 25B10_4T.</title>
        <authorList>
            <person name="Liu Y."/>
            <person name="Lai Q."/>
            <person name="Shao Z."/>
        </authorList>
    </citation>
    <scope>NUCLEOTIDE SEQUENCE [LARGE SCALE GENOMIC DNA]</scope>
    <source>
        <strain evidence="5 6">25B10_4</strain>
    </source>
</reference>
<organism evidence="5 6">
    <name type="scientific">Thioclava nitratireducens</name>
    <dbReference type="NCBI Taxonomy" id="1915078"/>
    <lineage>
        <taxon>Bacteria</taxon>
        <taxon>Pseudomonadati</taxon>
        <taxon>Pseudomonadota</taxon>
        <taxon>Alphaproteobacteria</taxon>
        <taxon>Rhodobacterales</taxon>
        <taxon>Paracoccaceae</taxon>
        <taxon>Thioclava</taxon>
    </lineage>
</organism>
<evidence type="ECO:0000259" key="4">
    <source>
        <dbReference type="Pfam" id="PF02872"/>
    </source>
</evidence>
<dbReference type="EMBL" id="CP019437">
    <property type="protein sequence ID" value="AQS48415.1"/>
    <property type="molecule type" value="Genomic_DNA"/>
</dbReference>
<sequence>MSDFKRRLAALMLGAASTGLLAAGPIQAETVKLTILGVGDIYNFDGDGERGGFARLNAVAKKERADNPNTLYVFDGDMLSPSLLSGIDEGQNTIDLTNIVPFDIAVPGNHEFDFGPQNFEKKMEASKYPWAAINITQKDGSPVQGLGGVMMKEIAGLKVALVPVAQDTTPEVANSGDLKFGPTVDSAIAAAKKAREDGADLVIGVVQTDQSNDRDLIASKDFDVIISGDDHLNAMFYDGITAYVETSIDARYLMPVDLTVDISEKDGKRKISWTPDFRWIDTANVTPDPESMKLVNGFKQQLDDNLGQQIGTSETELDSRRNVVRSQESTMGDLIADALRDATKADVTLINGGGIRGDTTYDAGHKITRKDVLTELPFGNKTVVTEIPGSQLLSALENGFSQVENGAGRFPQISGMSVVYDPSAPAGSRVVSVEVGGQPLDKDKVYKVATNDYMLGGGDGYTSLGGGKVIVNAGNGNLMANDVMTYIENKGTVAPKLDGRIKKQGE</sequence>
<dbReference type="InterPro" id="IPR008334">
    <property type="entry name" value="5'-Nucleotdase_C"/>
</dbReference>
<evidence type="ECO:0000259" key="3">
    <source>
        <dbReference type="Pfam" id="PF00149"/>
    </source>
</evidence>
<evidence type="ECO:0000313" key="6">
    <source>
        <dbReference type="Proteomes" id="UP000185622"/>
    </source>
</evidence>
<feature type="domain" description="5'-Nucleotidase C-terminal" evidence="4">
    <location>
        <begin position="310"/>
        <end position="464"/>
    </location>
</feature>
<evidence type="ECO:0008006" key="7">
    <source>
        <dbReference type="Google" id="ProtNLM"/>
    </source>
</evidence>
<dbReference type="Pfam" id="PF02872">
    <property type="entry name" value="5_nucleotid_C"/>
    <property type="match status" value="1"/>
</dbReference>
<name>A0ABN4X7G2_9RHOB</name>
<dbReference type="SUPFAM" id="SSF56300">
    <property type="entry name" value="Metallo-dependent phosphatases"/>
    <property type="match status" value="1"/>
</dbReference>
<evidence type="ECO:0000256" key="1">
    <source>
        <dbReference type="ARBA" id="ARBA00022729"/>
    </source>
</evidence>
<gene>
    <name evidence="5" type="ORF">BMG03_11890</name>
</gene>
<proteinExistence type="inferred from homology"/>
<feature type="chain" id="PRO_5044982230" description="Bifunctional metallophosphatase/5'-nucleotidase" evidence="2">
    <location>
        <begin position="23"/>
        <end position="506"/>
    </location>
</feature>
<dbReference type="PANTHER" id="PTHR11575:SF24">
    <property type="entry name" value="5'-NUCLEOTIDASE"/>
    <property type="match status" value="1"/>
</dbReference>
<dbReference type="InterPro" id="IPR006179">
    <property type="entry name" value="5_nucleotidase/apyrase"/>
</dbReference>
<dbReference type="Proteomes" id="UP000185622">
    <property type="component" value="Chromosome"/>
</dbReference>
<dbReference type="InterPro" id="IPR036907">
    <property type="entry name" value="5'-Nucleotdase_C_sf"/>
</dbReference>
<dbReference type="InterPro" id="IPR004843">
    <property type="entry name" value="Calcineurin-like_PHP"/>
</dbReference>
<accession>A0ABN4X7G2</accession>
<keyword evidence="2" id="KW-0378">Hydrolase</keyword>